<protein>
    <recommendedName>
        <fullName evidence="5">KilA-N DNA-binding domain-containing protein</fullName>
    </recommendedName>
</protein>
<accession>C4ILH1</accession>
<name>C4ILH1_CLOBU</name>
<dbReference type="RefSeq" id="WP_003407744.1">
    <property type="nucleotide sequence ID" value="NZ_ACOM01000005.1"/>
</dbReference>
<dbReference type="eggNOG" id="COG3646">
    <property type="taxonomic scope" value="Bacteria"/>
</dbReference>
<evidence type="ECO:0000259" key="2">
    <source>
        <dbReference type="Pfam" id="PF10552"/>
    </source>
</evidence>
<dbReference type="InterPro" id="IPR018878">
    <property type="entry name" value="ORF6C_dom"/>
</dbReference>
<dbReference type="AlphaFoldDB" id="C4ILH1"/>
<sequence length="249" mass="29440">MENKLIPLEFKNQRIMTTEILSEQFRTERRRITENFNRNSDRFTEGKHYVLLQGEELKQFKSNYAECVSANINKLYLWTDRGAARHAKILDTDEAWDVYESLEENYFNPIQKQLSPMDQLRLQYQVLENHETEIKEVKGEVKHLKDNMPLFNIDCDELQKEVKKIGVEALGGKDSVAYKDKSIRTKVYTDIQHQVKRQFDVRSYKAIKRSQLEIAKDIIKNYLLPYALKNEIEAINNQLAMEEVACTRK</sequence>
<dbReference type="EMBL" id="ACOM01000005">
    <property type="protein sequence ID" value="EEP54928.1"/>
    <property type="molecule type" value="Genomic_DNA"/>
</dbReference>
<evidence type="ECO:0000259" key="1">
    <source>
        <dbReference type="Pfam" id="PF10543"/>
    </source>
</evidence>
<evidence type="ECO:0000313" key="4">
    <source>
        <dbReference type="Proteomes" id="UP000003081"/>
    </source>
</evidence>
<comment type="caution">
    <text evidence="3">The sequence shown here is derived from an EMBL/GenBank/DDBJ whole genome shotgun (WGS) entry which is preliminary data.</text>
</comment>
<dbReference type="HOGENOM" id="CLU_046670_2_2_9"/>
<dbReference type="InterPro" id="IPR018873">
    <property type="entry name" value="KilA-N_DNA-bd_domain"/>
</dbReference>
<reference evidence="3 4" key="1">
    <citation type="submission" date="2009-08" db="EMBL/GenBank/DDBJ databases">
        <authorList>
            <person name="Shrivastava S."/>
            <person name="Brinkac L.B."/>
            <person name="Brown J.L."/>
            <person name="Bruce D.B."/>
            <person name="Detter C."/>
            <person name="Green L.D."/>
            <person name="Munk C.A."/>
            <person name="Rogers Y.C."/>
            <person name="Tapia R."/>
            <person name="Sims D.R."/>
            <person name="Smith L.A."/>
            <person name="Smith T.J."/>
            <person name="Sutton G."/>
            <person name="Brettin T."/>
        </authorList>
    </citation>
    <scope>NUCLEOTIDE SEQUENCE [LARGE SCALE GENOMIC DNA]</scope>
    <source>
        <strain evidence="4">E4 str. BoNT E BL5262</strain>
    </source>
</reference>
<dbReference type="Pfam" id="PF10543">
    <property type="entry name" value="ORF6N"/>
    <property type="match status" value="1"/>
</dbReference>
<dbReference type="Proteomes" id="UP000003081">
    <property type="component" value="Unassembled WGS sequence"/>
</dbReference>
<dbReference type="Pfam" id="PF10552">
    <property type="entry name" value="ORF6C"/>
    <property type="match status" value="1"/>
</dbReference>
<organism evidence="3 4">
    <name type="scientific">Clostridium butyricum E4 str. BoNT E BL5262</name>
    <dbReference type="NCBI Taxonomy" id="632245"/>
    <lineage>
        <taxon>Bacteria</taxon>
        <taxon>Bacillati</taxon>
        <taxon>Bacillota</taxon>
        <taxon>Clostridia</taxon>
        <taxon>Eubacteriales</taxon>
        <taxon>Clostridiaceae</taxon>
        <taxon>Clostridium</taxon>
    </lineage>
</organism>
<evidence type="ECO:0008006" key="5">
    <source>
        <dbReference type="Google" id="ProtNLM"/>
    </source>
</evidence>
<feature type="domain" description="ORF6C" evidence="2">
    <location>
        <begin position="119"/>
        <end position="232"/>
    </location>
</feature>
<proteinExistence type="predicted"/>
<keyword evidence="4" id="KW-1185">Reference proteome</keyword>
<evidence type="ECO:0000313" key="3">
    <source>
        <dbReference type="EMBL" id="EEP54928.1"/>
    </source>
</evidence>
<gene>
    <name evidence="3" type="ORF">CLP_1605</name>
</gene>
<feature type="domain" description="KilA-N DNA-binding" evidence="1">
    <location>
        <begin position="8"/>
        <end position="89"/>
    </location>
</feature>